<dbReference type="EMBL" id="CM041549">
    <property type="protein sequence ID" value="KAI3357479.1"/>
    <property type="molecule type" value="Genomic_DNA"/>
</dbReference>
<name>A0ACB8VPN0_9TELE</name>
<evidence type="ECO:0000313" key="1">
    <source>
        <dbReference type="EMBL" id="KAI3357479.1"/>
    </source>
</evidence>
<gene>
    <name evidence="1" type="ORF">L3Q82_015897</name>
</gene>
<sequence>MMSYAEKPEDITKEEWMDKLNNVHIQRADMNRLIMNYLVTEGFKEAAEKFRMESGIEPTVDLDSLDERIKIREMILKGQIQEAIALINSLHPELLDTNRYLYFHLQQQHLIELIRLRETESALEFAQTQLAEQGEESRECLTEMERTLALLAFDNPEESPFGDLLNMMQRQKVWSEVNQAVLDYENRESTPKLAKLLKLLLWAQNELDQKKVKYPKMTDLSTVKPVFLRPHRPLGRKWLLMLFMGTCLLYCARMTVPICAVSMAASFHWSKINSGLVLGGFFWGYCLTQILGGYVSDKVGGERVLFTSAASWALITAATPLLAQLGSHTLALMTMARFLMGVLQGVFFPSLASLCSQRVVKGERGFLMSAMNSGSYLGTLLAGEMGSLMLDSYGWESMFYATGFLSGLWALVLWQCFLKGEDTPKQTKSSDDSQWTMSSTRWLSLLKKPPVWAMVFAHMCMCSTSYTLLSWLPTYFKESFPHGMGWVCNTIPWLAAIPSVLAGGYVSDYLIHRGIKQVSSFFYCDMRFKFFAMGVSSMFTLLLSGTVTFPSAVILVSATICLSTFTSSGVSVNVQDLTPSCAGTLYGFMNMLGAFMGLVLVSVSGYLIEVMLPWATVFSIITLVNVTGLGIFLIFGDARRVDLDSYSEVTVDPERATKSSM</sequence>
<keyword evidence="2" id="KW-1185">Reference proteome</keyword>
<reference evidence="1" key="1">
    <citation type="submission" date="2022-04" db="EMBL/GenBank/DDBJ databases">
        <title>Jade perch genome.</title>
        <authorList>
            <person name="Chao B."/>
        </authorList>
    </citation>
    <scope>NUCLEOTIDE SEQUENCE</scope>
    <source>
        <strain evidence="1">CB-2022</strain>
    </source>
</reference>
<dbReference type="Proteomes" id="UP000831701">
    <property type="component" value="Chromosome 19"/>
</dbReference>
<evidence type="ECO:0000313" key="2">
    <source>
        <dbReference type="Proteomes" id="UP000831701"/>
    </source>
</evidence>
<accession>A0ACB8VPN0</accession>
<proteinExistence type="predicted"/>
<protein>
    <submittedName>
        <fullName evidence="1">Uncharacterized protein</fullName>
    </submittedName>
</protein>
<comment type="caution">
    <text evidence="1">The sequence shown here is derived from an EMBL/GenBank/DDBJ whole genome shotgun (WGS) entry which is preliminary data.</text>
</comment>
<organism evidence="1 2">
    <name type="scientific">Scortum barcoo</name>
    <name type="common">barcoo grunter</name>
    <dbReference type="NCBI Taxonomy" id="214431"/>
    <lineage>
        <taxon>Eukaryota</taxon>
        <taxon>Metazoa</taxon>
        <taxon>Chordata</taxon>
        <taxon>Craniata</taxon>
        <taxon>Vertebrata</taxon>
        <taxon>Euteleostomi</taxon>
        <taxon>Actinopterygii</taxon>
        <taxon>Neopterygii</taxon>
        <taxon>Teleostei</taxon>
        <taxon>Neoteleostei</taxon>
        <taxon>Acanthomorphata</taxon>
        <taxon>Eupercaria</taxon>
        <taxon>Centrarchiformes</taxon>
        <taxon>Terapontoidei</taxon>
        <taxon>Terapontidae</taxon>
        <taxon>Scortum</taxon>
    </lineage>
</organism>